<evidence type="ECO:0000256" key="3">
    <source>
        <dbReference type="ARBA" id="ARBA00022475"/>
    </source>
</evidence>
<dbReference type="PROSITE" id="PS50928">
    <property type="entry name" value="ABC_TM1"/>
    <property type="match status" value="1"/>
</dbReference>
<evidence type="ECO:0000256" key="2">
    <source>
        <dbReference type="ARBA" id="ARBA00022448"/>
    </source>
</evidence>
<dbReference type="CDD" id="cd06261">
    <property type="entry name" value="TM_PBP2"/>
    <property type="match status" value="1"/>
</dbReference>
<evidence type="ECO:0000256" key="1">
    <source>
        <dbReference type="ARBA" id="ARBA00004651"/>
    </source>
</evidence>
<feature type="transmembrane region" description="Helical" evidence="7">
    <location>
        <begin position="131"/>
        <end position="156"/>
    </location>
</feature>
<feature type="transmembrane region" description="Helical" evidence="7">
    <location>
        <begin position="85"/>
        <end position="111"/>
    </location>
</feature>
<dbReference type="PANTHER" id="PTHR43386">
    <property type="entry name" value="OLIGOPEPTIDE TRANSPORT SYSTEM PERMEASE PROTEIN APPC"/>
    <property type="match status" value="1"/>
</dbReference>
<proteinExistence type="predicted"/>
<keyword evidence="5 7" id="KW-1133">Transmembrane helix</keyword>
<dbReference type="InterPro" id="IPR025966">
    <property type="entry name" value="OppC_N"/>
</dbReference>
<evidence type="ECO:0000313" key="9">
    <source>
        <dbReference type="EMBL" id="SVB61494.1"/>
    </source>
</evidence>
<comment type="subcellular location">
    <subcellularLocation>
        <location evidence="1">Cell membrane</location>
        <topology evidence="1">Multi-pass membrane protein</topology>
    </subcellularLocation>
</comment>
<accession>A0A382FGP5</accession>
<keyword evidence="6 7" id="KW-0472">Membrane</keyword>
<evidence type="ECO:0000256" key="7">
    <source>
        <dbReference type="SAM" id="Phobius"/>
    </source>
</evidence>
<dbReference type="GO" id="GO:0005886">
    <property type="term" value="C:plasma membrane"/>
    <property type="evidence" value="ECO:0007669"/>
    <property type="project" value="UniProtKB-SubCell"/>
</dbReference>
<name>A0A382FGP5_9ZZZZ</name>
<organism evidence="9">
    <name type="scientific">marine metagenome</name>
    <dbReference type="NCBI Taxonomy" id="408172"/>
    <lineage>
        <taxon>unclassified sequences</taxon>
        <taxon>metagenomes</taxon>
        <taxon>ecological metagenomes</taxon>
    </lineage>
</organism>
<dbReference type="AlphaFoldDB" id="A0A382FGP5"/>
<evidence type="ECO:0000256" key="6">
    <source>
        <dbReference type="ARBA" id="ARBA00023136"/>
    </source>
</evidence>
<dbReference type="InterPro" id="IPR050366">
    <property type="entry name" value="BP-dependent_transpt_permease"/>
</dbReference>
<keyword evidence="4 7" id="KW-0812">Transmembrane</keyword>
<dbReference type="SUPFAM" id="SSF161098">
    <property type="entry name" value="MetI-like"/>
    <property type="match status" value="1"/>
</dbReference>
<dbReference type="Gene3D" id="1.10.3720.10">
    <property type="entry name" value="MetI-like"/>
    <property type="match status" value="1"/>
</dbReference>
<dbReference type="Pfam" id="PF12911">
    <property type="entry name" value="OppC_N"/>
    <property type="match status" value="1"/>
</dbReference>
<feature type="domain" description="ABC transmembrane type-1" evidence="8">
    <location>
        <begin position="83"/>
        <end position="272"/>
    </location>
</feature>
<feature type="transmembrane region" description="Helical" evidence="7">
    <location>
        <begin position="24"/>
        <end position="44"/>
    </location>
</feature>
<evidence type="ECO:0000259" key="8">
    <source>
        <dbReference type="PROSITE" id="PS50928"/>
    </source>
</evidence>
<protein>
    <recommendedName>
        <fullName evidence="8">ABC transmembrane type-1 domain-containing protein</fullName>
    </recommendedName>
</protein>
<keyword evidence="3" id="KW-1003">Cell membrane</keyword>
<sequence>VTAQRAFNERREKLSLFLSNKQGVCGLILVIFFFGTAIFAPLIATHDPNKLDIRARMSGPTMEHYIGTDQLGRDTFSRVLYGGRVALKIAGIGVSVALFLGLLLGMIAGYGPRWLDNALLLVFDTVRSFPTIVIALAIVALTGPSLGMVMAIVIVTSIPGYARLARTSTLALKSSEFIIAERSVGAGPVTIIWRHVMPNVIGPLLILAAMDVPVVVTVEAGLSFLGLGVLPPTASWGSILNEGYNVIRDTPWPIIAGGIPLVLTTLGFTFLGEALRDVFDPKLRKSL</sequence>
<feature type="transmembrane region" description="Helical" evidence="7">
    <location>
        <begin position="204"/>
        <end position="230"/>
    </location>
</feature>
<dbReference type="EMBL" id="UINC01049560">
    <property type="protein sequence ID" value="SVB61494.1"/>
    <property type="molecule type" value="Genomic_DNA"/>
</dbReference>
<keyword evidence="2" id="KW-0813">Transport</keyword>
<dbReference type="Pfam" id="PF00528">
    <property type="entry name" value="BPD_transp_1"/>
    <property type="match status" value="1"/>
</dbReference>
<feature type="transmembrane region" description="Helical" evidence="7">
    <location>
        <begin position="250"/>
        <end position="275"/>
    </location>
</feature>
<gene>
    <name evidence="9" type="ORF">METZ01_LOCUS214348</name>
</gene>
<dbReference type="PANTHER" id="PTHR43386:SF1">
    <property type="entry name" value="D,D-DIPEPTIDE TRANSPORT SYSTEM PERMEASE PROTEIN DDPC-RELATED"/>
    <property type="match status" value="1"/>
</dbReference>
<dbReference type="InterPro" id="IPR035906">
    <property type="entry name" value="MetI-like_sf"/>
</dbReference>
<evidence type="ECO:0000256" key="5">
    <source>
        <dbReference type="ARBA" id="ARBA00022989"/>
    </source>
</evidence>
<evidence type="ECO:0000256" key="4">
    <source>
        <dbReference type="ARBA" id="ARBA00022692"/>
    </source>
</evidence>
<dbReference type="GO" id="GO:0055085">
    <property type="term" value="P:transmembrane transport"/>
    <property type="evidence" value="ECO:0007669"/>
    <property type="project" value="InterPro"/>
</dbReference>
<dbReference type="InterPro" id="IPR000515">
    <property type="entry name" value="MetI-like"/>
</dbReference>
<reference evidence="9" key="1">
    <citation type="submission" date="2018-05" db="EMBL/GenBank/DDBJ databases">
        <authorList>
            <person name="Lanie J.A."/>
            <person name="Ng W.-L."/>
            <person name="Kazmierczak K.M."/>
            <person name="Andrzejewski T.M."/>
            <person name="Davidsen T.M."/>
            <person name="Wayne K.J."/>
            <person name="Tettelin H."/>
            <person name="Glass J.I."/>
            <person name="Rusch D."/>
            <person name="Podicherti R."/>
            <person name="Tsui H.-C.T."/>
            <person name="Winkler M.E."/>
        </authorList>
    </citation>
    <scope>NUCLEOTIDE SEQUENCE</scope>
</reference>
<feature type="non-terminal residue" evidence="9">
    <location>
        <position position="1"/>
    </location>
</feature>